<organism evidence="2 3">
    <name type="scientific">Roseivirga thermotolerans</name>
    <dbReference type="NCBI Taxonomy" id="1758176"/>
    <lineage>
        <taxon>Bacteria</taxon>
        <taxon>Pseudomonadati</taxon>
        <taxon>Bacteroidota</taxon>
        <taxon>Cytophagia</taxon>
        <taxon>Cytophagales</taxon>
        <taxon>Roseivirgaceae</taxon>
        <taxon>Roseivirga</taxon>
    </lineage>
</organism>
<gene>
    <name evidence="2" type="ORF">GCM10011340_33430</name>
</gene>
<evidence type="ECO:0000313" key="3">
    <source>
        <dbReference type="Proteomes" id="UP000658258"/>
    </source>
</evidence>
<proteinExistence type="predicted"/>
<dbReference type="Proteomes" id="UP000658258">
    <property type="component" value="Unassembled WGS sequence"/>
</dbReference>
<evidence type="ECO:0000313" key="2">
    <source>
        <dbReference type="EMBL" id="GHE74255.1"/>
    </source>
</evidence>
<reference evidence="3" key="1">
    <citation type="journal article" date="2019" name="Int. J. Syst. Evol. Microbiol.">
        <title>The Global Catalogue of Microorganisms (GCM) 10K type strain sequencing project: providing services to taxonomists for standard genome sequencing and annotation.</title>
        <authorList>
            <consortium name="The Broad Institute Genomics Platform"/>
            <consortium name="The Broad Institute Genome Sequencing Center for Infectious Disease"/>
            <person name="Wu L."/>
            <person name="Ma J."/>
        </authorList>
    </citation>
    <scope>NUCLEOTIDE SEQUENCE [LARGE SCALE GENOMIC DNA]</scope>
    <source>
        <strain evidence="3">CGMCC 1.15111</strain>
    </source>
</reference>
<protein>
    <recommendedName>
        <fullName evidence="4">DUF4476 domain-containing protein</fullName>
    </recommendedName>
</protein>
<evidence type="ECO:0008006" key="4">
    <source>
        <dbReference type="Google" id="ProtNLM"/>
    </source>
</evidence>
<feature type="signal peptide" evidence="1">
    <location>
        <begin position="1"/>
        <end position="18"/>
    </location>
</feature>
<dbReference type="EMBL" id="BNAG01000005">
    <property type="protein sequence ID" value="GHE74255.1"/>
    <property type="molecule type" value="Genomic_DNA"/>
</dbReference>
<sequence>MRLSIITVLFCLSVAVQAQTRNPADTTVYFFGNFELKSGLQVLTDTDSLVVSKKMLVSNLSAVQATNKQLLLRVAKEQLGAKAMRLKNPNASKLIHFFATKPEMEEAVRQLKFSNENSLYYLRDFEFIKEVGLQGPGNPVIK</sequence>
<accession>A0ABQ3I8R9</accession>
<name>A0ABQ3I8R9_9BACT</name>
<feature type="chain" id="PRO_5046695030" description="DUF4476 domain-containing protein" evidence="1">
    <location>
        <begin position="19"/>
        <end position="142"/>
    </location>
</feature>
<keyword evidence="1" id="KW-0732">Signal</keyword>
<keyword evidence="3" id="KW-1185">Reference proteome</keyword>
<comment type="caution">
    <text evidence="2">The sequence shown here is derived from an EMBL/GenBank/DDBJ whole genome shotgun (WGS) entry which is preliminary data.</text>
</comment>
<evidence type="ECO:0000256" key="1">
    <source>
        <dbReference type="SAM" id="SignalP"/>
    </source>
</evidence>
<dbReference type="RefSeq" id="WP_189631454.1">
    <property type="nucleotide sequence ID" value="NZ_BNAG01000005.1"/>
</dbReference>